<dbReference type="AlphaFoldDB" id="A0A5F1YZ85"/>
<protein>
    <recommendedName>
        <fullName evidence="3">DUF1353 domain-containing protein</fullName>
    </recommendedName>
</protein>
<keyword evidence="2" id="KW-1185">Reference proteome</keyword>
<dbReference type="RefSeq" id="WP_135591259.1">
    <property type="nucleotide sequence ID" value="NZ_RQEZ01000002.1"/>
</dbReference>
<gene>
    <name evidence="1" type="ORF">EHQ17_05575</name>
</gene>
<reference evidence="1" key="1">
    <citation type="journal article" date="2019" name="PLoS Negl. Trop. Dis.">
        <title>Revisiting the worldwide diversity of Leptospira species in the environment.</title>
        <authorList>
            <person name="Vincent A.T."/>
            <person name="Schiettekatte O."/>
            <person name="Bourhy P."/>
            <person name="Veyrier F.J."/>
            <person name="Picardeau M."/>
        </authorList>
    </citation>
    <scope>NUCLEOTIDE SEQUENCE [LARGE SCALE GENOMIC DNA]</scope>
    <source>
        <strain evidence="1">201800299</strain>
    </source>
</reference>
<comment type="caution">
    <text evidence="1">The sequence shown here is derived from an EMBL/GenBank/DDBJ whole genome shotgun (WGS) entry which is preliminary data.</text>
</comment>
<dbReference type="EMBL" id="RQFA01000026">
    <property type="protein sequence ID" value="TGK36046.1"/>
    <property type="molecule type" value="Genomic_DNA"/>
</dbReference>
<accession>A0A5F1YZ85</accession>
<name>A0A5F1YZ85_9LEPT</name>
<dbReference type="Proteomes" id="UP000298277">
    <property type="component" value="Unassembled WGS sequence"/>
</dbReference>
<evidence type="ECO:0000313" key="2">
    <source>
        <dbReference type="Proteomes" id="UP000298277"/>
    </source>
</evidence>
<proteinExistence type="predicted"/>
<sequence>MNMILYKNIKNYKYQLLKTYTFPTGIATETNLNIGNPDIKSFVEISRDGRLRIEAGYAWDGPSGPTNDTKNFIRGSLVHDALYQLMREKKLDFKSYRKQADLVLKKICLEDGMSSFRASYVYNFVRWFGESSAKPSDERAEWRTAP</sequence>
<organism evidence="1 2">
    <name type="scientific">Leptospira gomenensis</name>
    <dbReference type="NCBI Taxonomy" id="2484974"/>
    <lineage>
        <taxon>Bacteria</taxon>
        <taxon>Pseudomonadati</taxon>
        <taxon>Spirochaetota</taxon>
        <taxon>Spirochaetia</taxon>
        <taxon>Leptospirales</taxon>
        <taxon>Leptospiraceae</taxon>
        <taxon>Leptospira</taxon>
    </lineage>
</organism>
<evidence type="ECO:0008006" key="3">
    <source>
        <dbReference type="Google" id="ProtNLM"/>
    </source>
</evidence>
<dbReference type="OrthoDB" id="8592135at2"/>
<evidence type="ECO:0000313" key="1">
    <source>
        <dbReference type="EMBL" id="TGK36046.1"/>
    </source>
</evidence>